<dbReference type="InterPro" id="IPR029057">
    <property type="entry name" value="PRTase-like"/>
</dbReference>
<dbReference type="SUPFAM" id="SSF53271">
    <property type="entry name" value="PRTase-like"/>
    <property type="match status" value="1"/>
</dbReference>
<dbReference type="AlphaFoldDB" id="A0A7C1BHG8"/>
<dbReference type="Pfam" id="PF00156">
    <property type="entry name" value="Pribosyltran"/>
    <property type="match status" value="1"/>
</dbReference>
<evidence type="ECO:0000259" key="2">
    <source>
        <dbReference type="Pfam" id="PF00156"/>
    </source>
</evidence>
<gene>
    <name evidence="3" type="ORF">ENG67_05875</name>
</gene>
<evidence type="ECO:0000256" key="1">
    <source>
        <dbReference type="ARBA" id="ARBA00008007"/>
    </source>
</evidence>
<dbReference type="EMBL" id="DRBW01000215">
    <property type="protein sequence ID" value="HDM90712.1"/>
    <property type="molecule type" value="Genomic_DNA"/>
</dbReference>
<organism evidence="3">
    <name type="scientific">candidate division WOR-3 bacterium</name>
    <dbReference type="NCBI Taxonomy" id="2052148"/>
    <lineage>
        <taxon>Bacteria</taxon>
        <taxon>Bacteria division WOR-3</taxon>
    </lineage>
</organism>
<accession>A0A7C1BHG8</accession>
<dbReference type="CDD" id="cd06223">
    <property type="entry name" value="PRTases_typeI"/>
    <property type="match status" value="1"/>
</dbReference>
<comment type="caution">
    <text evidence="3">The sequence shown here is derived from an EMBL/GenBank/DDBJ whole genome shotgun (WGS) entry which is preliminary data.</text>
</comment>
<dbReference type="InterPro" id="IPR051910">
    <property type="entry name" value="ComF/GntX_DNA_util-trans"/>
</dbReference>
<dbReference type="InterPro" id="IPR000836">
    <property type="entry name" value="PRTase_dom"/>
</dbReference>
<sequence length="187" mass="20911">MPYCSKCGGPIEGKCPRCREKLAFDRARGAFLYEGIVREIISLFKYQGQRKLSDLLAPYLLKPLSELGKPDFIVPLPLHPAKRRKRGFSQTEFLARSLSKLSGLPVRAPLIRVKNTKPQVKLPVEERKNNVRGAFALKEKERIKGKKVILIDDVMTTGHTLSEAARLLKRSGASPVYALVVAIGSMR</sequence>
<feature type="domain" description="Phosphoribosyltransferase" evidence="2">
    <location>
        <begin position="87"/>
        <end position="180"/>
    </location>
</feature>
<evidence type="ECO:0000313" key="3">
    <source>
        <dbReference type="EMBL" id="HDM90712.1"/>
    </source>
</evidence>
<proteinExistence type="inferred from homology"/>
<protein>
    <submittedName>
        <fullName evidence="3">ComF family protein</fullName>
    </submittedName>
</protein>
<reference evidence="3" key="1">
    <citation type="journal article" date="2020" name="mSystems">
        <title>Genome- and Community-Level Interaction Insights into Carbon Utilization and Element Cycling Functions of Hydrothermarchaeota in Hydrothermal Sediment.</title>
        <authorList>
            <person name="Zhou Z."/>
            <person name="Liu Y."/>
            <person name="Xu W."/>
            <person name="Pan J."/>
            <person name="Luo Z.H."/>
            <person name="Li M."/>
        </authorList>
    </citation>
    <scope>NUCLEOTIDE SEQUENCE [LARGE SCALE GENOMIC DNA]</scope>
    <source>
        <strain evidence="3">HyVt-237</strain>
    </source>
</reference>
<dbReference type="PANTHER" id="PTHR47505">
    <property type="entry name" value="DNA UTILIZATION PROTEIN YHGH"/>
    <property type="match status" value="1"/>
</dbReference>
<dbReference type="Proteomes" id="UP000885931">
    <property type="component" value="Unassembled WGS sequence"/>
</dbReference>
<comment type="similarity">
    <text evidence="1">Belongs to the ComF/GntX family.</text>
</comment>
<dbReference type="PANTHER" id="PTHR47505:SF1">
    <property type="entry name" value="DNA UTILIZATION PROTEIN YHGH"/>
    <property type="match status" value="1"/>
</dbReference>
<dbReference type="Gene3D" id="3.40.50.2020">
    <property type="match status" value="1"/>
</dbReference>
<name>A0A7C1BHG8_UNCW3</name>